<evidence type="ECO:0000313" key="1">
    <source>
        <dbReference type="EMBL" id="MEW7079302.1"/>
    </source>
</evidence>
<reference evidence="1 2" key="1">
    <citation type="submission" date="2024-04" db="EMBL/GenBank/DDBJ databases">
        <title>Bacterial genomes from commercial probiotics.</title>
        <authorList>
            <person name="Brady R."/>
            <person name="Call G.B."/>
            <person name="Chaston J.M."/>
        </authorList>
    </citation>
    <scope>NUCLEOTIDE SEQUENCE [LARGE SCALE GENOMIC DNA]</scope>
    <source>
        <strain evidence="2">gbc_m</strain>
    </source>
</reference>
<dbReference type="EMBL" id="JBDGII010000023">
    <property type="protein sequence ID" value="MEW7079302.1"/>
    <property type="molecule type" value="Genomic_DNA"/>
</dbReference>
<gene>
    <name evidence="1" type="ORF">ABC651_09700</name>
</gene>
<name>A0ABV3NK03_9BACI</name>
<keyword evidence="2" id="KW-1185">Reference proteome</keyword>
<sequence>MTNIRSLQDPDGNTFYPRTHAQAVNGLSDAVSEQINYPVTSVNGKTGDVMVNKSDVGLNYVDNTADMDKPISTAMQAALDQKQDKIIVSPNGNKFVLTVADDGTLSTTPYVESGGEA</sequence>
<comment type="caution">
    <text evidence="1">The sequence shown here is derived from an EMBL/GenBank/DDBJ whole genome shotgun (WGS) entry which is preliminary data.</text>
</comment>
<dbReference type="Proteomes" id="UP001555176">
    <property type="component" value="Unassembled WGS sequence"/>
</dbReference>
<proteinExistence type="predicted"/>
<organism evidence="1 2">
    <name type="scientific">Heyndrickxia faecalis</name>
    <dbReference type="NCBI Taxonomy" id="2824910"/>
    <lineage>
        <taxon>Bacteria</taxon>
        <taxon>Bacillati</taxon>
        <taxon>Bacillota</taxon>
        <taxon>Bacilli</taxon>
        <taxon>Bacillales</taxon>
        <taxon>Bacillaceae</taxon>
        <taxon>Heyndrickxia</taxon>
    </lineage>
</organism>
<protein>
    <submittedName>
        <fullName evidence="1">Uncharacterized protein</fullName>
    </submittedName>
</protein>
<evidence type="ECO:0000313" key="2">
    <source>
        <dbReference type="Proteomes" id="UP001555176"/>
    </source>
</evidence>
<accession>A0ABV3NK03</accession>
<dbReference type="RefSeq" id="WP_035182834.1">
    <property type="nucleotide sequence ID" value="NZ_JBBEWJ010000001.1"/>
</dbReference>